<dbReference type="Gene3D" id="2.160.20.10">
    <property type="entry name" value="Single-stranded right-handed beta-helix, Pectin lyase-like"/>
    <property type="match status" value="1"/>
</dbReference>
<reference evidence="2" key="1">
    <citation type="submission" date="2014-07" db="EMBL/GenBank/DDBJ databases">
        <authorList>
            <person name="Urmite Genomes Urmite Genomes"/>
        </authorList>
    </citation>
    <scope>NUCLEOTIDE SEQUENCE</scope>
    <source>
        <strain evidence="2">13S34_air</strain>
    </source>
</reference>
<dbReference type="Pfam" id="PF13229">
    <property type="entry name" value="Beta_helix"/>
    <property type="match status" value="1"/>
</dbReference>
<dbReference type="InterPro" id="IPR029024">
    <property type="entry name" value="TerB-like"/>
</dbReference>
<evidence type="ECO:0000259" key="1">
    <source>
        <dbReference type="Pfam" id="PF13229"/>
    </source>
</evidence>
<dbReference type="EMBL" id="LN483074">
    <property type="protein sequence ID" value="CEA02290.1"/>
    <property type="molecule type" value="Genomic_DNA"/>
</dbReference>
<evidence type="ECO:0000313" key="2">
    <source>
        <dbReference type="EMBL" id="CEA02290.1"/>
    </source>
</evidence>
<protein>
    <recommendedName>
        <fullName evidence="1">Right handed beta helix domain-containing protein</fullName>
    </recommendedName>
</protein>
<dbReference type="InterPro" id="IPR012334">
    <property type="entry name" value="Pectin_lyas_fold"/>
</dbReference>
<dbReference type="PATRIC" id="fig|1461583.4.peg.1158"/>
<dbReference type="HOGENOM" id="CLU_595542_0_0_9"/>
<gene>
    <name evidence="2" type="ORF">BN1050_01200</name>
</gene>
<dbReference type="InterPro" id="IPR039448">
    <property type="entry name" value="Beta_helix"/>
</dbReference>
<feature type="domain" description="Right handed beta helix" evidence="1">
    <location>
        <begin position="216"/>
        <end position="350"/>
    </location>
</feature>
<dbReference type="SUPFAM" id="SSF51126">
    <property type="entry name" value="Pectin lyase-like"/>
    <property type="match status" value="1"/>
</dbReference>
<accession>A0A078M7R1</accession>
<dbReference type="SUPFAM" id="SSF158682">
    <property type="entry name" value="TerB-like"/>
    <property type="match status" value="1"/>
</dbReference>
<sequence>MSILDSLQRIKDQLFNRKHPFAEESIRFKKTYVTGYTMLLCVDGYPSEMAKDELHKTLQLFDIPVDFAKLAIQQAMAAEEAFVHNILQILRAPVHKLVFMLDLYASAQRDNKITDKEQAFLVLFEELLQLTYAEIHFVRNFRMAMLRDDHDVAGKVVQAALEQEVEVPLNELSYFLPGFVYEERLSTMSLFTGQKRKLTYATQLQGEITVGQGAELDLNGMTVTFGNNASIIVDGGVVKADGATLQASMDANQTMLSIRNVAQLTLTDVTFNGANNVRALQMDNAQVTLEGCTFEKCFAEERGGAIYFANSEQFALRDCAFEQCSTLGKGGVLYIAGTEATHMRSRTFFGFRTGGKVKRVNLLIDNCTFTTSRAEMSGALHMYEATAQVRNSNFTACTSRTGGAAIDAYACSVKGENNTFIQCQAGLNEAVVVVKGDTIEAPAAFGTFEECEPQNLLQK</sequence>
<dbReference type="InterPro" id="IPR011050">
    <property type="entry name" value="Pectin_lyase_fold/virulence"/>
</dbReference>
<organism evidence="2">
    <name type="scientific">Metalysinibacillus saudimassiliensis</name>
    <dbReference type="NCBI Taxonomy" id="1461583"/>
    <lineage>
        <taxon>Bacteria</taxon>
        <taxon>Bacillati</taxon>
        <taxon>Bacillota</taxon>
        <taxon>Bacilli</taxon>
        <taxon>Bacillales</taxon>
        <taxon>Caryophanaceae</taxon>
        <taxon>Metalysinibacillus</taxon>
    </lineage>
</organism>
<dbReference type="AlphaFoldDB" id="A0A078M7R1"/>
<name>A0A078M7R1_9BACL</name>
<proteinExistence type="predicted"/>